<proteinExistence type="predicted"/>
<dbReference type="Proteomes" id="UP001163603">
    <property type="component" value="Chromosome 3"/>
</dbReference>
<reference evidence="2" key="1">
    <citation type="journal article" date="2023" name="G3 (Bethesda)">
        <title>Genome assembly and association tests identify interacting loci associated with vigor, precocity, and sex in interspecific pistachio rootstocks.</title>
        <authorList>
            <person name="Palmer W."/>
            <person name="Jacygrad E."/>
            <person name="Sagayaradj S."/>
            <person name="Cavanaugh K."/>
            <person name="Han R."/>
            <person name="Bertier L."/>
            <person name="Beede B."/>
            <person name="Kafkas S."/>
            <person name="Golino D."/>
            <person name="Preece J."/>
            <person name="Michelmore R."/>
        </authorList>
    </citation>
    <scope>NUCLEOTIDE SEQUENCE [LARGE SCALE GENOMIC DNA]</scope>
</reference>
<organism evidence="1 2">
    <name type="scientific">Pistacia integerrima</name>
    <dbReference type="NCBI Taxonomy" id="434235"/>
    <lineage>
        <taxon>Eukaryota</taxon>
        <taxon>Viridiplantae</taxon>
        <taxon>Streptophyta</taxon>
        <taxon>Embryophyta</taxon>
        <taxon>Tracheophyta</taxon>
        <taxon>Spermatophyta</taxon>
        <taxon>Magnoliopsida</taxon>
        <taxon>eudicotyledons</taxon>
        <taxon>Gunneridae</taxon>
        <taxon>Pentapetalae</taxon>
        <taxon>rosids</taxon>
        <taxon>malvids</taxon>
        <taxon>Sapindales</taxon>
        <taxon>Anacardiaceae</taxon>
        <taxon>Pistacia</taxon>
    </lineage>
</organism>
<name>A0ACC0YZQ1_9ROSI</name>
<evidence type="ECO:0000313" key="2">
    <source>
        <dbReference type="Proteomes" id="UP001163603"/>
    </source>
</evidence>
<gene>
    <name evidence="1" type="ORF">Pint_06487</name>
</gene>
<protein>
    <submittedName>
        <fullName evidence="1">Uncharacterized protein</fullName>
    </submittedName>
</protein>
<dbReference type="EMBL" id="CM047738">
    <property type="protein sequence ID" value="KAJ0044391.1"/>
    <property type="molecule type" value="Genomic_DNA"/>
</dbReference>
<accession>A0ACC0YZQ1</accession>
<comment type="caution">
    <text evidence="1">The sequence shown here is derived from an EMBL/GenBank/DDBJ whole genome shotgun (WGS) entry which is preliminary data.</text>
</comment>
<evidence type="ECO:0000313" key="1">
    <source>
        <dbReference type="EMBL" id="KAJ0044391.1"/>
    </source>
</evidence>
<keyword evidence="2" id="KW-1185">Reference proteome</keyword>
<sequence>MGNLIWKEKIVLFTKHLWIQSHGIITRTRDFSPSTPLALILLESERSFSSLNLFIWNLGYSTSCLSTYFFIIFFPLFSLFIYLFYSFPSFLKSHRFDPSIFSLSERDEINQIGFSTKTTM</sequence>